<dbReference type="Pfam" id="PF25324">
    <property type="entry name" value="DUF7881"/>
    <property type="match status" value="1"/>
</dbReference>
<gene>
    <name evidence="2" type="ORF">DNG_04959</name>
</gene>
<reference evidence="2" key="1">
    <citation type="submission" date="2018-03" db="EMBL/GenBank/DDBJ databases">
        <authorList>
            <person name="Guldener U."/>
        </authorList>
    </citation>
    <scope>NUCLEOTIDE SEQUENCE</scope>
</reference>
<organism evidence="2 3">
    <name type="scientific">Cephalotrichum gorgonifer</name>
    <dbReference type="NCBI Taxonomy" id="2041049"/>
    <lineage>
        <taxon>Eukaryota</taxon>
        <taxon>Fungi</taxon>
        <taxon>Dikarya</taxon>
        <taxon>Ascomycota</taxon>
        <taxon>Pezizomycotina</taxon>
        <taxon>Sordariomycetes</taxon>
        <taxon>Hypocreomycetidae</taxon>
        <taxon>Microascales</taxon>
        <taxon>Microascaceae</taxon>
        <taxon>Cephalotrichum</taxon>
    </lineage>
</organism>
<dbReference type="EMBL" id="ONZQ02000006">
    <property type="protein sequence ID" value="SPO02286.1"/>
    <property type="molecule type" value="Genomic_DNA"/>
</dbReference>
<dbReference type="InterPro" id="IPR057203">
    <property type="entry name" value="DUF7881"/>
</dbReference>
<evidence type="ECO:0000259" key="1">
    <source>
        <dbReference type="Pfam" id="PF25324"/>
    </source>
</evidence>
<accession>A0AAE8MX07</accession>
<comment type="caution">
    <text evidence="2">The sequence shown here is derived from an EMBL/GenBank/DDBJ whole genome shotgun (WGS) entry which is preliminary data.</text>
</comment>
<protein>
    <recommendedName>
        <fullName evidence="1">DUF7881 domain-containing protein</fullName>
    </recommendedName>
</protein>
<dbReference type="AlphaFoldDB" id="A0AAE8MX07"/>
<name>A0AAE8MX07_9PEZI</name>
<proteinExistence type="predicted"/>
<sequence length="119" mass="13331">MDDRAMFRNVHFYNAASPNTILGGLIQNSSVTRKSALYMLDIILVRDGPIQDGYKIVVFDLDLDGLDGRVLDAACRRPDDPHRVSDDVLRWHFRQSVLANVRGVGEPAFEDDFPPGQTS</sequence>
<feature type="domain" description="DUF7881" evidence="1">
    <location>
        <begin position="8"/>
        <end position="50"/>
    </location>
</feature>
<evidence type="ECO:0000313" key="3">
    <source>
        <dbReference type="Proteomes" id="UP001187682"/>
    </source>
</evidence>
<keyword evidence="3" id="KW-1185">Reference proteome</keyword>
<evidence type="ECO:0000313" key="2">
    <source>
        <dbReference type="EMBL" id="SPO02286.1"/>
    </source>
</evidence>
<dbReference type="Proteomes" id="UP001187682">
    <property type="component" value="Unassembled WGS sequence"/>
</dbReference>